<reference evidence="2" key="1">
    <citation type="submission" date="2022-07" db="EMBL/GenBank/DDBJ databases">
        <authorList>
            <person name="Macas J."/>
            <person name="Novak P."/>
            <person name="Neumann P."/>
        </authorList>
    </citation>
    <scope>NUCLEOTIDE SEQUENCE</scope>
</reference>
<protein>
    <submittedName>
        <fullName evidence="2">Uncharacterized protein</fullName>
    </submittedName>
</protein>
<evidence type="ECO:0000313" key="2">
    <source>
        <dbReference type="EMBL" id="CAH9125785.1"/>
    </source>
</evidence>
<evidence type="ECO:0000313" key="3">
    <source>
        <dbReference type="Proteomes" id="UP001152523"/>
    </source>
</evidence>
<gene>
    <name evidence="2" type="ORF">CEPIT_LOCUS27027</name>
</gene>
<comment type="caution">
    <text evidence="2">The sequence shown here is derived from an EMBL/GenBank/DDBJ whole genome shotgun (WGS) entry which is preliminary data.</text>
</comment>
<keyword evidence="3" id="KW-1185">Reference proteome</keyword>
<evidence type="ECO:0000256" key="1">
    <source>
        <dbReference type="SAM" id="MobiDB-lite"/>
    </source>
</evidence>
<sequence length="22" mass="2436">MRSKQFLRASKSGKKNRLAGGD</sequence>
<dbReference type="EMBL" id="CAMAPF010000938">
    <property type="protein sequence ID" value="CAH9125785.1"/>
    <property type="molecule type" value="Genomic_DNA"/>
</dbReference>
<dbReference type="Proteomes" id="UP001152523">
    <property type="component" value="Unassembled WGS sequence"/>
</dbReference>
<proteinExistence type="predicted"/>
<feature type="region of interest" description="Disordered" evidence="1">
    <location>
        <begin position="1"/>
        <end position="22"/>
    </location>
</feature>
<dbReference type="AlphaFoldDB" id="A0AAV0ERG5"/>
<organism evidence="2 3">
    <name type="scientific">Cuscuta epithymum</name>
    <dbReference type="NCBI Taxonomy" id="186058"/>
    <lineage>
        <taxon>Eukaryota</taxon>
        <taxon>Viridiplantae</taxon>
        <taxon>Streptophyta</taxon>
        <taxon>Embryophyta</taxon>
        <taxon>Tracheophyta</taxon>
        <taxon>Spermatophyta</taxon>
        <taxon>Magnoliopsida</taxon>
        <taxon>eudicotyledons</taxon>
        <taxon>Gunneridae</taxon>
        <taxon>Pentapetalae</taxon>
        <taxon>asterids</taxon>
        <taxon>lamiids</taxon>
        <taxon>Solanales</taxon>
        <taxon>Convolvulaceae</taxon>
        <taxon>Cuscuteae</taxon>
        <taxon>Cuscuta</taxon>
        <taxon>Cuscuta subgen. Cuscuta</taxon>
    </lineage>
</organism>
<accession>A0AAV0ERG5</accession>
<name>A0AAV0ERG5_9ASTE</name>
<feature type="non-terminal residue" evidence="2">
    <location>
        <position position="22"/>
    </location>
</feature>